<organism evidence="4 5">
    <name type="scientific">Exidia glandulosa HHB12029</name>
    <dbReference type="NCBI Taxonomy" id="1314781"/>
    <lineage>
        <taxon>Eukaryota</taxon>
        <taxon>Fungi</taxon>
        <taxon>Dikarya</taxon>
        <taxon>Basidiomycota</taxon>
        <taxon>Agaricomycotina</taxon>
        <taxon>Agaricomycetes</taxon>
        <taxon>Auriculariales</taxon>
        <taxon>Exidiaceae</taxon>
        <taxon>Exidia</taxon>
    </lineage>
</organism>
<dbReference type="OrthoDB" id="191139at2759"/>
<keyword evidence="2" id="KW-0521">NADP</keyword>
<proteinExistence type="inferred from homology"/>
<dbReference type="PRINTS" id="PR00081">
    <property type="entry name" value="GDHRDH"/>
</dbReference>
<dbReference type="PANTHER" id="PTHR24320:SF236">
    <property type="entry name" value="SHORT-CHAIN DEHYDROGENASE-RELATED"/>
    <property type="match status" value="1"/>
</dbReference>
<dbReference type="EMBL" id="KV425934">
    <property type="protein sequence ID" value="KZV97138.1"/>
    <property type="molecule type" value="Genomic_DNA"/>
</dbReference>
<dbReference type="SUPFAM" id="SSF51735">
    <property type="entry name" value="NAD(P)-binding Rossmann-fold domains"/>
    <property type="match status" value="1"/>
</dbReference>
<keyword evidence="5" id="KW-1185">Reference proteome</keyword>
<comment type="similarity">
    <text evidence="1">Belongs to the short-chain dehydrogenases/reductases (SDR) family.</text>
</comment>
<evidence type="ECO:0000256" key="2">
    <source>
        <dbReference type="ARBA" id="ARBA00022857"/>
    </source>
</evidence>
<evidence type="ECO:0000256" key="1">
    <source>
        <dbReference type="ARBA" id="ARBA00006484"/>
    </source>
</evidence>
<accession>A0A165KZS9</accession>
<name>A0A165KZS9_EXIGL</name>
<protein>
    <submittedName>
        <fullName evidence="4">NAD(P)-binding protein</fullName>
    </submittedName>
</protein>
<dbReference type="GO" id="GO:0016491">
    <property type="term" value="F:oxidoreductase activity"/>
    <property type="evidence" value="ECO:0007669"/>
    <property type="project" value="UniProtKB-KW"/>
</dbReference>
<dbReference type="AlphaFoldDB" id="A0A165KZS9"/>
<dbReference type="Gene3D" id="3.40.50.720">
    <property type="entry name" value="NAD(P)-binding Rossmann-like Domain"/>
    <property type="match status" value="1"/>
</dbReference>
<dbReference type="InterPro" id="IPR002347">
    <property type="entry name" value="SDR_fam"/>
</dbReference>
<keyword evidence="3" id="KW-0560">Oxidoreductase</keyword>
<dbReference type="PANTHER" id="PTHR24320">
    <property type="entry name" value="RETINOL DEHYDROGENASE"/>
    <property type="match status" value="1"/>
</dbReference>
<dbReference type="Pfam" id="PF00106">
    <property type="entry name" value="adh_short"/>
    <property type="match status" value="1"/>
</dbReference>
<gene>
    <name evidence="4" type="ORF">EXIGLDRAFT_731655</name>
</gene>
<evidence type="ECO:0000313" key="5">
    <source>
        <dbReference type="Proteomes" id="UP000077266"/>
    </source>
</evidence>
<dbReference type="Proteomes" id="UP000077266">
    <property type="component" value="Unassembled WGS sequence"/>
</dbReference>
<evidence type="ECO:0000256" key="3">
    <source>
        <dbReference type="ARBA" id="ARBA00023002"/>
    </source>
</evidence>
<sequence length="302" mass="33149">MPKTSQWKIEDMPDLTGRVYIVTGGNAGIGKECVKALLGKGGKVYMGARSEAKAQAAIKELEQATGRAAIFLKLDLADFASIKQAAAEFMAKESQLNTLFNSAGVGWSPMDDLTAQGYDAQFGTNVIGHFYFTKLLLPVLFQTYDSNPSDKPRIVTTSSDYYKQFPKVDYATLRDGPARRKLNSGQLYGQSKFGNILVSNELARRYGDKIVSTSLHPGVFKTDLQSQDRVIRSLVWIASAFLSPVSMGPTNQLFAGTAPEGAKLNGKYLIPWAVEAKLSKEAEDQKSAEKLWDWLEQQVSAI</sequence>
<dbReference type="FunCoup" id="A0A165KZS9">
    <property type="interactions" value="196"/>
</dbReference>
<evidence type="ECO:0000313" key="4">
    <source>
        <dbReference type="EMBL" id="KZV97138.1"/>
    </source>
</evidence>
<dbReference type="STRING" id="1314781.A0A165KZS9"/>
<dbReference type="InParanoid" id="A0A165KZS9"/>
<reference evidence="4 5" key="1">
    <citation type="journal article" date="2016" name="Mol. Biol. Evol.">
        <title>Comparative Genomics of Early-Diverging Mushroom-Forming Fungi Provides Insights into the Origins of Lignocellulose Decay Capabilities.</title>
        <authorList>
            <person name="Nagy L.G."/>
            <person name="Riley R."/>
            <person name="Tritt A."/>
            <person name="Adam C."/>
            <person name="Daum C."/>
            <person name="Floudas D."/>
            <person name="Sun H."/>
            <person name="Yadav J.S."/>
            <person name="Pangilinan J."/>
            <person name="Larsson K.H."/>
            <person name="Matsuura K."/>
            <person name="Barry K."/>
            <person name="Labutti K."/>
            <person name="Kuo R."/>
            <person name="Ohm R.A."/>
            <person name="Bhattacharya S.S."/>
            <person name="Shirouzu T."/>
            <person name="Yoshinaga Y."/>
            <person name="Martin F.M."/>
            <person name="Grigoriev I.V."/>
            <person name="Hibbett D.S."/>
        </authorList>
    </citation>
    <scope>NUCLEOTIDE SEQUENCE [LARGE SCALE GENOMIC DNA]</scope>
    <source>
        <strain evidence="4 5">HHB12029</strain>
    </source>
</reference>
<dbReference type="InterPro" id="IPR036291">
    <property type="entry name" value="NAD(P)-bd_dom_sf"/>
</dbReference>